<sequence>MKSVFCNLAVVLSAFTATSFGQDYLVHMIEGGAGVESWKPQPGDNRERSPDIAKLLLERRLGWPESSSTIGEADEETIRELNLFGGQQALPFADSDKEKAQKLLLILEGVDSEDIKSLETKTPHDFAISNPSAFYLDDSILSSFVSEKSQGCHDPNTCLYGEEEASCTGFVALRSRSSGACPQDAQLFSEMPDCTSGSAKIQKLIEQVTAGSSTYKHTSFVLRLRATETPILRDGELVSLFKALTALSSELNVETTVITVPYDIYTKNRKQARPPADKAKLKLHQSLSAAKKVVRADATATSTSTARPSATANPTPPFHLPVCYAKNETCTERTNNCSGHGSCYLKRTSSKNSTSSTQNDCYACKCRRTVVSTNKDGKTKTVQWGGPDCSKRDVSMQFWLIGGLSVVLVLGVAYGVGMLFSIGEEELPGVLSAGVAPPKQK</sequence>
<dbReference type="Proteomes" id="UP000002669">
    <property type="component" value="Unassembled WGS sequence"/>
</dbReference>
<organism evidence="5">
    <name type="scientific">Arthroderma gypseum (strain ATCC MYA-4604 / CBS 118893)</name>
    <name type="common">Microsporum gypseum</name>
    <dbReference type="NCBI Taxonomy" id="535722"/>
    <lineage>
        <taxon>Eukaryota</taxon>
        <taxon>Fungi</taxon>
        <taxon>Dikarya</taxon>
        <taxon>Ascomycota</taxon>
        <taxon>Pezizomycotina</taxon>
        <taxon>Eurotiomycetes</taxon>
        <taxon>Eurotiomycetidae</taxon>
        <taxon>Onygenales</taxon>
        <taxon>Arthrodermataceae</taxon>
        <taxon>Nannizzia</taxon>
    </lineage>
</organism>
<dbReference type="GO" id="GO:0005783">
    <property type="term" value="C:endoplasmic reticulum"/>
    <property type="evidence" value="ECO:0007669"/>
    <property type="project" value="TreeGrafter"/>
</dbReference>
<dbReference type="Pfam" id="PF12955">
    <property type="entry name" value="Vps3844_C"/>
    <property type="match status" value="1"/>
</dbReference>
<dbReference type="OMA" id="VCHASNS"/>
<dbReference type="PANTHER" id="PTHR36853:SF1">
    <property type="entry name" value="DUF3844 DOMAIN-CONTAINING PROTEIN"/>
    <property type="match status" value="1"/>
</dbReference>
<dbReference type="AlphaFoldDB" id="E4UXZ4"/>
<keyword evidence="5" id="KW-1185">Reference proteome</keyword>
<keyword evidence="1" id="KW-0472">Membrane</keyword>
<dbReference type="eggNOG" id="ENOG502S64Q">
    <property type="taxonomic scope" value="Eukaryota"/>
</dbReference>
<dbReference type="GeneID" id="10027667"/>
<feature type="signal peptide" evidence="2">
    <location>
        <begin position="1"/>
        <end position="21"/>
    </location>
</feature>
<keyword evidence="2" id="KW-0732">Signal</keyword>
<feature type="domain" description="Vacuolar sorting protein Vps3844 C-terminal" evidence="3">
    <location>
        <begin position="323"/>
        <end position="433"/>
    </location>
</feature>
<evidence type="ECO:0000256" key="2">
    <source>
        <dbReference type="SAM" id="SignalP"/>
    </source>
</evidence>
<dbReference type="RefSeq" id="XP_003172398.1">
    <property type="nucleotide sequence ID" value="XM_003172350.1"/>
</dbReference>
<name>E4UXZ4_ARTGP</name>
<dbReference type="InterPro" id="IPR024382">
    <property type="entry name" value="Vps3844_C"/>
</dbReference>
<evidence type="ECO:0000256" key="1">
    <source>
        <dbReference type="SAM" id="Phobius"/>
    </source>
</evidence>
<dbReference type="PANTHER" id="PTHR36853">
    <property type="entry name" value="EXPRESSED PROTEIN"/>
    <property type="match status" value="1"/>
</dbReference>
<dbReference type="InParanoid" id="E4UXZ4"/>
<reference evidence="5" key="1">
    <citation type="journal article" date="2012" name="MBio">
        <title>Comparative genome analysis of Trichophyton rubrum and related dermatophytes reveals candidate genes involved in infection.</title>
        <authorList>
            <person name="Martinez D.A."/>
            <person name="Oliver B.G."/>
            <person name="Graeser Y."/>
            <person name="Goldberg J.M."/>
            <person name="Li W."/>
            <person name="Martinez-Rossi N.M."/>
            <person name="Monod M."/>
            <person name="Shelest E."/>
            <person name="Barton R.C."/>
            <person name="Birch E."/>
            <person name="Brakhage A.A."/>
            <person name="Chen Z."/>
            <person name="Gurr S.J."/>
            <person name="Heiman D."/>
            <person name="Heitman J."/>
            <person name="Kosti I."/>
            <person name="Rossi A."/>
            <person name="Saif S."/>
            <person name="Samalova M."/>
            <person name="Saunders C.W."/>
            <person name="Shea T."/>
            <person name="Summerbell R.C."/>
            <person name="Xu J."/>
            <person name="Young S."/>
            <person name="Zeng Q."/>
            <person name="Birren B.W."/>
            <person name="Cuomo C.A."/>
            <person name="White T.C."/>
        </authorList>
    </citation>
    <scope>NUCLEOTIDE SEQUENCE [LARGE SCALE GENOMIC DNA]</scope>
    <source>
        <strain evidence="5">ATCC MYA-4604 / CBS 118893</strain>
    </source>
</reference>
<dbReference type="OrthoDB" id="5583277at2759"/>
<keyword evidence="1" id="KW-0812">Transmembrane</keyword>
<proteinExistence type="predicted"/>
<evidence type="ECO:0000313" key="5">
    <source>
        <dbReference type="Proteomes" id="UP000002669"/>
    </source>
</evidence>
<evidence type="ECO:0000259" key="3">
    <source>
        <dbReference type="Pfam" id="PF12955"/>
    </source>
</evidence>
<dbReference type="InterPro" id="IPR053065">
    <property type="entry name" value="Archenteron_Induction-Rel"/>
</dbReference>
<gene>
    <name evidence="4" type="ORF">MGYG_04990</name>
</gene>
<dbReference type="HOGENOM" id="CLU_054960_0_0_1"/>
<dbReference type="EMBL" id="DS989825">
    <property type="protein sequence ID" value="EFR01987.1"/>
    <property type="molecule type" value="Genomic_DNA"/>
</dbReference>
<accession>E4UXZ4</accession>
<feature type="chain" id="PRO_5003188121" description="Vacuolar sorting protein Vps3844 C-terminal domain-containing protein" evidence="2">
    <location>
        <begin position="22"/>
        <end position="441"/>
    </location>
</feature>
<dbReference type="STRING" id="535722.E4UXZ4"/>
<feature type="transmembrane region" description="Helical" evidence="1">
    <location>
        <begin position="398"/>
        <end position="422"/>
    </location>
</feature>
<evidence type="ECO:0000313" key="4">
    <source>
        <dbReference type="EMBL" id="EFR01987.1"/>
    </source>
</evidence>
<protein>
    <recommendedName>
        <fullName evidence="3">Vacuolar sorting protein Vps3844 C-terminal domain-containing protein</fullName>
    </recommendedName>
</protein>
<keyword evidence="1" id="KW-1133">Transmembrane helix</keyword>
<dbReference type="VEuPathDB" id="FungiDB:MGYG_04990"/>